<dbReference type="CDD" id="cd14280">
    <property type="entry name" value="UBA1_Rad23_like"/>
    <property type="match status" value="1"/>
</dbReference>
<dbReference type="SMART" id="SM00727">
    <property type="entry name" value="STI1"/>
    <property type="match status" value="1"/>
</dbReference>
<feature type="compositionally biased region" description="Low complexity" evidence="6">
    <location>
        <begin position="123"/>
        <end position="150"/>
    </location>
</feature>
<comment type="function">
    <text evidence="5">Multiubiquitin chain receptor involved in modulation of proteasomal degradation. Involved in nucleotide excision repair.</text>
</comment>
<feature type="compositionally biased region" description="Basic and acidic residues" evidence="6">
    <location>
        <begin position="7"/>
        <end position="17"/>
    </location>
</feature>
<evidence type="ECO:0000313" key="10">
    <source>
        <dbReference type="Proteomes" id="UP000041254"/>
    </source>
</evidence>
<feature type="domain" description="UBA" evidence="7">
    <location>
        <begin position="172"/>
        <end position="212"/>
    </location>
</feature>
<dbReference type="InterPro" id="IPR029071">
    <property type="entry name" value="Ubiquitin-like_domsf"/>
</dbReference>
<protein>
    <recommendedName>
        <fullName evidence="5">UV excision repair protein RAD23</fullName>
    </recommendedName>
</protein>
<dbReference type="GO" id="GO:0005654">
    <property type="term" value="C:nucleoplasm"/>
    <property type="evidence" value="ECO:0007669"/>
    <property type="project" value="TreeGrafter"/>
</dbReference>
<comment type="similarity">
    <text evidence="5">Belongs to the RAD23 family.</text>
</comment>
<name>A0A0G4F6G8_VITBC</name>
<dbReference type="GO" id="GO:0005829">
    <property type="term" value="C:cytosol"/>
    <property type="evidence" value="ECO:0007669"/>
    <property type="project" value="TreeGrafter"/>
</dbReference>
<sequence length="415" mass="43473">MKLKVKSLKDKDPKEVDVEPSDSIRTLKDKIQGVWPEMEADVMKVICSGKILSDNQKISDYQIEENTTLVIMCQKKPAPAGQSPSQPAAAGTTGAAAPPAAAPAANSTTPASTAPAAPPAAPQAPSTETSAQQPAQQPTEQQQQQTAGTTEGAGGDAGTSYDQAASALITGQNLESAIQNIVDMGFDRAQVQLAMRAAFNNPDRAVEYLMTGIPGGAQPQAPPPAPAGTAVPPAAAMTGAGGQQAPPATMGQQQQQQQQPPPAMGGQQQPGEGQGGPLAALRNYPQFNQLRALVQSQPESLNQILQSISVQNPELMTLIQQHPEEFVRILQEPVGPQPPQVITVQLTPEDDQAVQRLEALGFSRHAAAEAYISCDKNEELAANYLFENMNDIMEEEQPQQQPPGQGGQGGAPGGQ</sequence>
<keyword evidence="2 5" id="KW-0227">DNA damage</keyword>
<dbReference type="Gene3D" id="1.10.10.540">
    <property type="entry name" value="XPC-binding domain"/>
    <property type="match status" value="1"/>
</dbReference>
<feature type="domain" description="Ubiquitin-like" evidence="8">
    <location>
        <begin position="1"/>
        <end position="78"/>
    </location>
</feature>
<dbReference type="SMART" id="SM00213">
    <property type="entry name" value="UBQ"/>
    <property type="match status" value="1"/>
</dbReference>
<dbReference type="InterPro" id="IPR015360">
    <property type="entry name" value="XPC-bd"/>
</dbReference>
<dbReference type="STRING" id="1169540.A0A0G4F6G8"/>
<keyword evidence="4 5" id="KW-0539">Nucleus</keyword>
<comment type="subcellular location">
    <subcellularLocation>
        <location evidence="5">Nucleus</location>
    </subcellularLocation>
    <subcellularLocation>
        <location evidence="5">Cytoplasm</location>
    </subcellularLocation>
</comment>
<dbReference type="VEuPathDB" id="CryptoDB:Vbra_8870"/>
<gene>
    <name evidence="9" type="ORF">Vbra_8870</name>
</gene>
<dbReference type="CDD" id="cd01805">
    <property type="entry name" value="Ubl_Rad23"/>
    <property type="match status" value="1"/>
</dbReference>
<dbReference type="Gene3D" id="3.10.20.90">
    <property type="entry name" value="Phosphatidylinositol 3-kinase Catalytic Subunit, Chain A, domain 1"/>
    <property type="match status" value="1"/>
</dbReference>
<keyword evidence="10" id="KW-1185">Reference proteome</keyword>
<evidence type="ECO:0000256" key="5">
    <source>
        <dbReference type="RuleBase" id="RU367049"/>
    </source>
</evidence>
<dbReference type="EMBL" id="CDMY01000382">
    <property type="protein sequence ID" value="CEM08008.1"/>
    <property type="molecule type" value="Genomic_DNA"/>
</dbReference>
<feature type="region of interest" description="Disordered" evidence="6">
    <location>
        <begin position="1"/>
        <end position="21"/>
    </location>
</feature>
<dbReference type="PROSITE" id="PS50030">
    <property type="entry name" value="UBA"/>
    <property type="match status" value="2"/>
</dbReference>
<evidence type="ECO:0000256" key="1">
    <source>
        <dbReference type="ARBA" id="ARBA00022737"/>
    </source>
</evidence>
<dbReference type="GO" id="GO:0003684">
    <property type="term" value="F:damaged DNA binding"/>
    <property type="evidence" value="ECO:0007669"/>
    <property type="project" value="UniProtKB-UniRule"/>
</dbReference>
<dbReference type="Proteomes" id="UP000041254">
    <property type="component" value="Unassembled WGS sequence"/>
</dbReference>
<dbReference type="PhylomeDB" id="A0A0G4F6G8"/>
<feature type="compositionally biased region" description="Low complexity" evidence="6">
    <location>
        <begin position="227"/>
        <end position="271"/>
    </location>
</feature>
<evidence type="ECO:0000259" key="7">
    <source>
        <dbReference type="PROSITE" id="PS50030"/>
    </source>
</evidence>
<dbReference type="FunFam" id="1.10.8.10:FF:000002">
    <property type="entry name" value="UV excision repair protein RAD23 homolog"/>
    <property type="match status" value="1"/>
</dbReference>
<dbReference type="GO" id="GO:0006289">
    <property type="term" value="P:nucleotide-excision repair"/>
    <property type="evidence" value="ECO:0007669"/>
    <property type="project" value="UniProtKB-UniRule"/>
</dbReference>
<dbReference type="Pfam" id="PF00627">
    <property type="entry name" value="UBA"/>
    <property type="match status" value="2"/>
</dbReference>
<dbReference type="PRINTS" id="PR01839">
    <property type="entry name" value="RAD23PROTEIN"/>
</dbReference>
<dbReference type="OrthoDB" id="419317at2759"/>
<dbReference type="InterPro" id="IPR004806">
    <property type="entry name" value="Rad23"/>
</dbReference>
<evidence type="ECO:0000256" key="3">
    <source>
        <dbReference type="ARBA" id="ARBA00023204"/>
    </source>
</evidence>
<evidence type="ECO:0000256" key="4">
    <source>
        <dbReference type="ARBA" id="ARBA00023242"/>
    </source>
</evidence>
<accession>A0A0G4F6G8</accession>
<evidence type="ECO:0000259" key="8">
    <source>
        <dbReference type="PROSITE" id="PS50053"/>
    </source>
</evidence>
<dbReference type="Gene3D" id="1.10.8.10">
    <property type="entry name" value="DNA helicase RuvA subunit, C-terminal domain"/>
    <property type="match status" value="2"/>
</dbReference>
<feature type="region of interest" description="Disordered" evidence="6">
    <location>
        <begin position="216"/>
        <end position="280"/>
    </location>
</feature>
<dbReference type="InterPro" id="IPR036353">
    <property type="entry name" value="XPC-bd_sf"/>
</dbReference>
<keyword evidence="5" id="KW-0963">Cytoplasm</keyword>
<dbReference type="PROSITE" id="PS50053">
    <property type="entry name" value="UBIQUITIN_2"/>
    <property type="match status" value="1"/>
</dbReference>
<feature type="compositionally biased region" description="Gly residues" evidence="6">
    <location>
        <begin position="404"/>
        <end position="415"/>
    </location>
</feature>
<reference evidence="9 10" key="1">
    <citation type="submission" date="2014-11" db="EMBL/GenBank/DDBJ databases">
        <authorList>
            <person name="Zhu J."/>
            <person name="Qi W."/>
            <person name="Song R."/>
        </authorList>
    </citation>
    <scope>NUCLEOTIDE SEQUENCE [LARGE SCALE GENOMIC DNA]</scope>
</reference>
<dbReference type="Pfam" id="PF09280">
    <property type="entry name" value="XPC-binding"/>
    <property type="match status" value="1"/>
</dbReference>
<dbReference type="GO" id="GO:0043130">
    <property type="term" value="F:ubiquitin binding"/>
    <property type="evidence" value="ECO:0007669"/>
    <property type="project" value="UniProtKB-UniRule"/>
</dbReference>
<feature type="region of interest" description="Disordered" evidence="6">
    <location>
        <begin position="390"/>
        <end position="415"/>
    </location>
</feature>
<proteinExistence type="inferred from homology"/>
<dbReference type="OMA" id="PHMLEPI"/>
<dbReference type="CDD" id="cd14281">
    <property type="entry name" value="UBA2_Rad23_like"/>
    <property type="match status" value="1"/>
</dbReference>
<feature type="region of interest" description="Disordered" evidence="6">
    <location>
        <begin position="76"/>
        <end position="159"/>
    </location>
</feature>
<dbReference type="InParanoid" id="A0A0G4F6G8"/>
<feature type="domain" description="UBA" evidence="7">
    <location>
        <begin position="348"/>
        <end position="388"/>
    </location>
</feature>
<dbReference type="FunCoup" id="A0A0G4F6G8">
    <property type="interactions" value="448"/>
</dbReference>
<evidence type="ECO:0000313" key="9">
    <source>
        <dbReference type="EMBL" id="CEM08008.1"/>
    </source>
</evidence>
<dbReference type="InterPro" id="IPR015940">
    <property type="entry name" value="UBA"/>
</dbReference>
<dbReference type="GO" id="GO:0070628">
    <property type="term" value="F:proteasome binding"/>
    <property type="evidence" value="ECO:0007669"/>
    <property type="project" value="TreeGrafter"/>
</dbReference>
<organism evidence="9 10">
    <name type="scientific">Vitrella brassicaformis (strain CCMP3155)</name>
    <dbReference type="NCBI Taxonomy" id="1169540"/>
    <lineage>
        <taxon>Eukaryota</taxon>
        <taxon>Sar</taxon>
        <taxon>Alveolata</taxon>
        <taxon>Colpodellida</taxon>
        <taxon>Vitrellaceae</taxon>
        <taxon>Vitrella</taxon>
    </lineage>
</organism>
<keyword evidence="3 5" id="KW-0234">DNA repair</keyword>
<dbReference type="InterPro" id="IPR006636">
    <property type="entry name" value="STI1_HS-bd"/>
</dbReference>
<dbReference type="GO" id="GO:0043161">
    <property type="term" value="P:proteasome-mediated ubiquitin-dependent protein catabolic process"/>
    <property type="evidence" value="ECO:0007669"/>
    <property type="project" value="UniProtKB-UniRule"/>
</dbReference>
<dbReference type="AlphaFoldDB" id="A0A0G4F6G8"/>
<dbReference type="SUPFAM" id="SSF101238">
    <property type="entry name" value="XPC-binding domain"/>
    <property type="match status" value="1"/>
</dbReference>
<feature type="compositionally biased region" description="Low complexity" evidence="6">
    <location>
        <begin position="77"/>
        <end position="115"/>
    </location>
</feature>
<evidence type="ECO:0000256" key="6">
    <source>
        <dbReference type="SAM" id="MobiDB-lite"/>
    </source>
</evidence>
<dbReference type="PANTHER" id="PTHR10621:SF0">
    <property type="entry name" value="UV EXCISION REPAIR PROTEIN RAD23"/>
    <property type="match status" value="1"/>
</dbReference>
<dbReference type="SMART" id="SM00165">
    <property type="entry name" value="UBA"/>
    <property type="match status" value="2"/>
</dbReference>
<dbReference type="Pfam" id="PF00240">
    <property type="entry name" value="ubiquitin"/>
    <property type="match status" value="1"/>
</dbReference>
<dbReference type="SUPFAM" id="SSF54236">
    <property type="entry name" value="Ubiquitin-like"/>
    <property type="match status" value="1"/>
</dbReference>
<dbReference type="InterPro" id="IPR009060">
    <property type="entry name" value="UBA-like_sf"/>
</dbReference>
<dbReference type="NCBIfam" id="TIGR00601">
    <property type="entry name" value="rad23"/>
    <property type="match status" value="1"/>
</dbReference>
<evidence type="ECO:0000256" key="2">
    <source>
        <dbReference type="ARBA" id="ARBA00022763"/>
    </source>
</evidence>
<dbReference type="FunFam" id="1.10.8.10:FF:000003">
    <property type="entry name" value="UV excision repair protein RAD23 homolog"/>
    <property type="match status" value="1"/>
</dbReference>
<keyword evidence="1" id="KW-0677">Repeat</keyword>
<dbReference type="InterPro" id="IPR000626">
    <property type="entry name" value="Ubiquitin-like_dom"/>
</dbReference>
<dbReference type="PANTHER" id="PTHR10621">
    <property type="entry name" value="UV EXCISION REPAIR PROTEIN RAD23"/>
    <property type="match status" value="1"/>
</dbReference>
<dbReference type="SUPFAM" id="SSF46934">
    <property type="entry name" value="UBA-like"/>
    <property type="match status" value="2"/>
</dbReference>
<dbReference type="GO" id="GO:0031593">
    <property type="term" value="F:polyubiquitin modification-dependent protein binding"/>
    <property type="evidence" value="ECO:0007669"/>
    <property type="project" value="UniProtKB-UniRule"/>
</dbReference>